<dbReference type="Proteomes" id="UP000016927">
    <property type="component" value="Unassembled WGS sequence"/>
</dbReference>
<keyword evidence="2" id="KW-1185">Reference proteome</keyword>
<proteinExistence type="predicted"/>
<evidence type="ECO:0000313" key="1">
    <source>
        <dbReference type="EMBL" id="EOB12484.1"/>
    </source>
</evidence>
<dbReference type="VEuPathDB" id="MicrosporidiaDB:NBO_427g0001"/>
<protein>
    <submittedName>
        <fullName evidence="1">Uncharacterized protein</fullName>
    </submittedName>
</protein>
<reference evidence="1 2" key="1">
    <citation type="journal article" date="2013" name="BMC Genomics">
        <title>Comparative genomics of parasitic silkworm microsporidia reveal an association between genome expansion and host adaptation.</title>
        <authorList>
            <person name="Pan G."/>
            <person name="Xu J."/>
            <person name="Li T."/>
            <person name="Xia Q."/>
            <person name="Liu S.L."/>
            <person name="Zhang G."/>
            <person name="Li S."/>
            <person name="Li C."/>
            <person name="Liu H."/>
            <person name="Yang L."/>
            <person name="Liu T."/>
            <person name="Zhang X."/>
            <person name="Wu Z."/>
            <person name="Fan W."/>
            <person name="Dang X."/>
            <person name="Xiang H."/>
            <person name="Tao M."/>
            <person name="Li Y."/>
            <person name="Hu J."/>
            <person name="Li Z."/>
            <person name="Lin L."/>
            <person name="Luo J."/>
            <person name="Geng L."/>
            <person name="Wang L."/>
            <person name="Long M."/>
            <person name="Wan Y."/>
            <person name="He N."/>
            <person name="Zhang Z."/>
            <person name="Lu C."/>
            <person name="Keeling P.J."/>
            <person name="Wang J."/>
            <person name="Xiang Z."/>
            <person name="Zhou Z."/>
        </authorList>
    </citation>
    <scope>NUCLEOTIDE SEQUENCE [LARGE SCALE GENOMIC DNA]</scope>
    <source>
        <strain evidence="2">CQ1 / CVCC 102059</strain>
    </source>
</reference>
<gene>
    <name evidence="1" type="ORF">NBO_427g0001</name>
</gene>
<name>R0M396_NOSB1</name>
<dbReference type="HOGENOM" id="CLU_3050909_0_0_1"/>
<dbReference type="EMBL" id="KB909335">
    <property type="protein sequence ID" value="EOB12484.1"/>
    <property type="molecule type" value="Genomic_DNA"/>
</dbReference>
<evidence type="ECO:0000313" key="2">
    <source>
        <dbReference type="Proteomes" id="UP000016927"/>
    </source>
</evidence>
<accession>R0M396</accession>
<dbReference type="AlphaFoldDB" id="R0M396"/>
<sequence>MKVTTTTPLPYCYNHKFKIPFYFILFVVFYKAQAEKLIIININNITPIITPIVI</sequence>
<organism evidence="1 2">
    <name type="scientific">Nosema bombycis (strain CQ1 / CVCC 102059)</name>
    <name type="common">Microsporidian parasite</name>
    <name type="synonym">Pebrine of silkworm</name>
    <dbReference type="NCBI Taxonomy" id="578461"/>
    <lineage>
        <taxon>Eukaryota</taxon>
        <taxon>Fungi</taxon>
        <taxon>Fungi incertae sedis</taxon>
        <taxon>Microsporidia</taxon>
        <taxon>Nosematidae</taxon>
        <taxon>Nosema</taxon>
    </lineage>
</organism>